<dbReference type="InterPro" id="IPR032095">
    <property type="entry name" value="Sacchrp_dh-like_C"/>
</dbReference>
<dbReference type="Gene3D" id="2.40.37.10">
    <property type="entry name" value="Lyase, Ornithine Decarboxylase, Chain A, domain 1"/>
    <property type="match status" value="1"/>
</dbReference>
<dbReference type="EC" id="4.1.1.19" evidence="7 20"/>
<dbReference type="InterPro" id="IPR005097">
    <property type="entry name" value="Sacchrp_dh_NADP-bd"/>
</dbReference>
<keyword evidence="8" id="KW-0812">Transmembrane</keyword>
<dbReference type="InterPro" id="IPR002985">
    <property type="entry name" value="Arg_decrbxlase"/>
</dbReference>
<dbReference type="InterPro" id="IPR000183">
    <property type="entry name" value="Orn/DAP/Arg_de-COase"/>
</dbReference>
<evidence type="ECO:0000256" key="11">
    <source>
        <dbReference type="ARBA" id="ARBA00022842"/>
    </source>
</evidence>
<keyword evidence="14 20" id="KW-0745">Spermidine biosynthesis</keyword>
<comment type="similarity">
    <text evidence="6 20">Belongs to the Orn/Lys/Arg decarboxylase class-II family. SpeA subfamily.</text>
</comment>
<dbReference type="SUPFAM" id="SSF55154">
    <property type="entry name" value="CYTH-like phosphatases"/>
    <property type="match status" value="1"/>
</dbReference>
<feature type="non-terminal residue" evidence="21">
    <location>
        <position position="1"/>
    </location>
</feature>
<dbReference type="Pfam" id="PF01928">
    <property type="entry name" value="CYTH"/>
    <property type="match status" value="1"/>
</dbReference>
<accession>A0A7R8WN09</accession>
<dbReference type="SUPFAM" id="SSF51735">
    <property type="entry name" value="NAD(P)-binding Rossmann-fold domains"/>
    <property type="match status" value="1"/>
</dbReference>
<evidence type="ECO:0000256" key="12">
    <source>
        <dbReference type="ARBA" id="ARBA00022898"/>
    </source>
</evidence>
<dbReference type="PRINTS" id="PR01179">
    <property type="entry name" value="ODADCRBXLASE"/>
</dbReference>
<dbReference type="Pfam" id="PF07264">
    <property type="entry name" value="EI24"/>
    <property type="match status" value="1"/>
</dbReference>
<reference evidence="21" key="1">
    <citation type="submission" date="2020-11" db="EMBL/GenBank/DDBJ databases">
        <authorList>
            <person name="Tran Van P."/>
        </authorList>
    </citation>
    <scope>NUCLEOTIDE SEQUENCE</scope>
</reference>
<comment type="catalytic activity">
    <reaction evidence="18 20">
        <text>L-arginine + H(+) = agmatine + CO2</text>
        <dbReference type="Rhea" id="RHEA:17641"/>
        <dbReference type="ChEBI" id="CHEBI:15378"/>
        <dbReference type="ChEBI" id="CHEBI:16526"/>
        <dbReference type="ChEBI" id="CHEBI:32682"/>
        <dbReference type="ChEBI" id="CHEBI:58145"/>
        <dbReference type="EC" id="4.1.1.19"/>
    </reaction>
</comment>
<comment type="function">
    <text evidence="3">Catalyzes the biosynthesis of agmatine from arginine.</text>
</comment>
<dbReference type="GO" id="GO:0008792">
    <property type="term" value="F:arginine decarboxylase activity"/>
    <property type="evidence" value="ECO:0007669"/>
    <property type="project" value="UniProtKB-EC"/>
</dbReference>
<dbReference type="GO" id="GO:0006527">
    <property type="term" value="P:L-arginine catabolic process"/>
    <property type="evidence" value="ECO:0007669"/>
    <property type="project" value="InterPro"/>
</dbReference>
<dbReference type="GO" id="GO:0046872">
    <property type="term" value="F:metal ion binding"/>
    <property type="evidence" value="ECO:0007669"/>
    <property type="project" value="UniProtKB-KW"/>
</dbReference>
<dbReference type="InterPro" id="IPR033469">
    <property type="entry name" value="CYTH-like_dom_sf"/>
</dbReference>
<dbReference type="PROSITE" id="PS51707">
    <property type="entry name" value="CYTH"/>
    <property type="match status" value="1"/>
</dbReference>
<dbReference type="SUPFAM" id="SSF50621">
    <property type="entry name" value="Alanine racemase C-terminal domain-like"/>
    <property type="match status" value="1"/>
</dbReference>
<dbReference type="GO" id="GO:0008295">
    <property type="term" value="P:spermidine biosynthetic process"/>
    <property type="evidence" value="ECO:0007669"/>
    <property type="project" value="UniProtKB-KW"/>
</dbReference>
<dbReference type="InterPro" id="IPR029066">
    <property type="entry name" value="PLP-binding_barrel"/>
</dbReference>
<keyword evidence="12 19" id="KW-0663">Pyridoxal phosphate</keyword>
<evidence type="ECO:0000256" key="10">
    <source>
        <dbReference type="ARBA" id="ARBA00022793"/>
    </source>
</evidence>
<keyword evidence="15" id="KW-0620">Polyamine biosynthesis</keyword>
<dbReference type="NCBIfam" id="TIGR01273">
    <property type="entry name" value="speA"/>
    <property type="match status" value="1"/>
</dbReference>
<dbReference type="InterPro" id="IPR009006">
    <property type="entry name" value="Ala_racemase/Decarboxylase_C"/>
</dbReference>
<evidence type="ECO:0000256" key="3">
    <source>
        <dbReference type="ARBA" id="ARBA00002257"/>
    </source>
</evidence>
<dbReference type="CDD" id="cd07891">
    <property type="entry name" value="CYTH-like_CthTTM-like_1"/>
    <property type="match status" value="1"/>
</dbReference>
<dbReference type="PANTHER" id="PTHR43295:SF9">
    <property type="entry name" value="BIOSYNTHETIC ARGININE DECARBOXYLASE"/>
    <property type="match status" value="1"/>
</dbReference>
<dbReference type="GO" id="GO:0016462">
    <property type="term" value="F:pyrophosphatase activity"/>
    <property type="evidence" value="ECO:0007669"/>
    <property type="project" value="UniProtKB-ARBA"/>
</dbReference>
<evidence type="ECO:0000256" key="16">
    <source>
        <dbReference type="ARBA" id="ARBA00023136"/>
    </source>
</evidence>
<dbReference type="InterPro" id="IPR059112">
    <property type="entry name" value="CysZ/EI24"/>
</dbReference>
<keyword evidence="13" id="KW-1133">Transmembrane helix</keyword>
<keyword evidence="11 20" id="KW-0460">Magnesium</keyword>
<dbReference type="InterPro" id="IPR023577">
    <property type="entry name" value="CYTH_domain"/>
</dbReference>
<dbReference type="PRINTS" id="PR01180">
    <property type="entry name" value="ARGDCRBXLASE"/>
</dbReference>
<comment type="pathway">
    <text evidence="5 20">Amine and polyamine biosynthesis; agmatine biosynthesis; agmatine from L-arginine: step 1/1.</text>
</comment>
<dbReference type="Pfam" id="PF03435">
    <property type="entry name" value="Sacchrp_dh_NADP"/>
    <property type="match status" value="1"/>
</dbReference>
<feature type="active site" description="Proton donor" evidence="19">
    <location>
        <position position="761"/>
    </location>
</feature>
<name>A0A7R8WN09_9CRUS</name>
<evidence type="ECO:0000256" key="18">
    <source>
        <dbReference type="ARBA" id="ARBA00049309"/>
    </source>
</evidence>
<comment type="cofactor">
    <cofactor evidence="1 19 20">
        <name>pyridoxal 5'-phosphate</name>
        <dbReference type="ChEBI" id="CHEBI:597326"/>
    </cofactor>
</comment>
<dbReference type="InterPro" id="IPR036291">
    <property type="entry name" value="NAD(P)-bd_dom_sf"/>
</dbReference>
<dbReference type="Gene3D" id="2.40.320.10">
    <property type="entry name" value="Hypothetical Protein Pfu-838710-001"/>
    <property type="match status" value="1"/>
</dbReference>
<dbReference type="PROSITE" id="PS00878">
    <property type="entry name" value="ODR_DC_2_1"/>
    <property type="match status" value="1"/>
</dbReference>
<dbReference type="Pfam" id="PF17810">
    <property type="entry name" value="Arg_decarb_HB"/>
    <property type="match status" value="1"/>
</dbReference>
<evidence type="ECO:0000256" key="7">
    <source>
        <dbReference type="ARBA" id="ARBA00012426"/>
    </source>
</evidence>
<organism evidence="21">
    <name type="scientific">Cyprideis torosa</name>
    <dbReference type="NCBI Taxonomy" id="163714"/>
    <lineage>
        <taxon>Eukaryota</taxon>
        <taxon>Metazoa</taxon>
        <taxon>Ecdysozoa</taxon>
        <taxon>Arthropoda</taxon>
        <taxon>Crustacea</taxon>
        <taxon>Oligostraca</taxon>
        <taxon>Ostracoda</taxon>
        <taxon>Podocopa</taxon>
        <taxon>Podocopida</taxon>
        <taxon>Cytherocopina</taxon>
        <taxon>Cytheroidea</taxon>
        <taxon>Cytherideidae</taxon>
        <taxon>Cyprideis</taxon>
    </lineage>
</organism>
<keyword evidence="10 20" id="KW-0210">Decarboxylase</keyword>
<evidence type="ECO:0000256" key="4">
    <source>
        <dbReference type="ARBA" id="ARBA00004141"/>
    </source>
</evidence>
<evidence type="ECO:0000256" key="13">
    <source>
        <dbReference type="ARBA" id="ARBA00022989"/>
    </source>
</evidence>
<comment type="subcellular location">
    <subcellularLocation>
        <location evidence="4">Membrane</location>
        <topology evidence="4">Multi-pass membrane protein</topology>
    </subcellularLocation>
</comment>
<evidence type="ECO:0000256" key="2">
    <source>
        <dbReference type="ARBA" id="ARBA00001946"/>
    </source>
</evidence>
<evidence type="ECO:0000313" key="21">
    <source>
        <dbReference type="EMBL" id="CAD7234754.1"/>
    </source>
</evidence>
<feature type="modified residue" description="N6-(pyridoxal phosphate)lysine" evidence="19">
    <location>
        <position position="362"/>
    </location>
</feature>
<dbReference type="InterPro" id="IPR022653">
    <property type="entry name" value="De-COase2_pyr-phos_BS"/>
</dbReference>
<dbReference type="UniPathway" id="UPA00186">
    <property type="reaction ID" value="UER00284"/>
</dbReference>
<evidence type="ECO:0000256" key="6">
    <source>
        <dbReference type="ARBA" id="ARBA00008357"/>
    </source>
</evidence>
<dbReference type="CDD" id="cd06830">
    <property type="entry name" value="PLPDE_III_ADC"/>
    <property type="match status" value="1"/>
</dbReference>
<dbReference type="Gene3D" id="3.30.360.10">
    <property type="entry name" value="Dihydrodipicolinate Reductase, domain 2"/>
    <property type="match status" value="1"/>
</dbReference>
<keyword evidence="16" id="KW-0472">Membrane</keyword>
<protein>
    <recommendedName>
        <fullName evidence="7 20">Arginine decarboxylase</fullName>
        <ecNumber evidence="7 20">4.1.1.19</ecNumber>
    </recommendedName>
</protein>
<keyword evidence="17 20" id="KW-0456">Lyase</keyword>
<gene>
    <name evidence="21" type="ORF">CTOB1V02_LOCUS12570</name>
</gene>
<keyword evidence="9" id="KW-0479">Metal-binding</keyword>
<evidence type="ECO:0000256" key="8">
    <source>
        <dbReference type="ARBA" id="ARBA00022692"/>
    </source>
</evidence>
<dbReference type="InterPro" id="IPR022644">
    <property type="entry name" value="De-COase2_N"/>
</dbReference>
<evidence type="ECO:0000256" key="17">
    <source>
        <dbReference type="ARBA" id="ARBA00023239"/>
    </source>
</evidence>
<dbReference type="Pfam" id="PF02784">
    <property type="entry name" value="Orn_Arg_deC_N"/>
    <property type="match status" value="1"/>
</dbReference>
<dbReference type="Pfam" id="PF16653">
    <property type="entry name" value="Sacchrp_dh_C"/>
    <property type="match status" value="1"/>
</dbReference>
<dbReference type="PANTHER" id="PTHR43295">
    <property type="entry name" value="ARGININE DECARBOXYLASE"/>
    <property type="match status" value="1"/>
</dbReference>
<dbReference type="NCBIfam" id="NF003763">
    <property type="entry name" value="PRK05354.1"/>
    <property type="match status" value="1"/>
</dbReference>
<evidence type="ECO:0000256" key="5">
    <source>
        <dbReference type="ARBA" id="ARBA00004773"/>
    </source>
</evidence>
<evidence type="ECO:0000256" key="20">
    <source>
        <dbReference type="RuleBase" id="RU003740"/>
    </source>
</evidence>
<proteinExistence type="inferred from homology"/>
<evidence type="ECO:0000256" key="15">
    <source>
        <dbReference type="ARBA" id="ARBA00023115"/>
    </source>
</evidence>
<dbReference type="InterPro" id="IPR040634">
    <property type="entry name" value="Arg_decarb_HB"/>
</dbReference>
<sequence length="1262" mass="142606">YVLLATATEKIKAGKNFDFDDGPSLRGIIIDLVEGLKIACYGILVSMVALMANLLPLIGQIVALLLYTYCFAIMFVDYPASRRRWSLSKKIGWVKRHHGLSFRLGLLPALLSEQWRQDASPEYYRQGYMETGGGPTVRIRLVGELAYLTIKSPLTTIARREYEYTIPIDDGTEMLDNLCGNIICKRRYHITYGGMIWSVDEFYEDNAGLIVAEIELESEEQTFPAPPWLGREVTRDARYGLKKETKQNTTHGKEMVGDMNTKQKWSIKDAAELYGVKRWGAGYFSIDPSGDAVVTPFGSDHGPRISLYQVAREIEERGFSMPVLLRIENILGSQIKLLHETFRKVIKETGYQGQYKGVYPIKVNQQEQVVEAITQFGREYTHGLEAGSKSELIAAISMLKNKEACLICNGYKDEEFIDIGLYAISMGFNLFFVVEVPGEVELIIERSKELGVTPNLGLRIKLSTQAEGKWSHSGGDSSVFGLGMSHIVEVIDKLKQEEMLGCLKLLHYHIGSQIPNIRDIRAGAMEACRIYEELINEGAPMGYLDLGGGLAVDYDGSQTDYHSSRNYSMEEYCWDVVESVISVLDRNAIPHPTLITESGRATVAYYSLLLFNVLEASSFLPPPVPEKLPETKTDLLENLMETYSMISAKNIQECLNDVLFYKSQARQFFKHRQINLRERALAENLVQHILIRLTQVAKKMKHAPRDMVHINKLIRDIYYGNFSLFQSLPDVWAIDQILPVMPLHRLDEQPTHPAVISDITCDCDGKIDTFPSSYEENKSIFLHDLKEDEEYYLGVFLVGAYQETLGDLHNLFGDTNVISIQVDREGGYKFIREVEGDSVADVLNIVEYDVRAMKNRLRKLAEDAIEKGGVGNVVAKKCAQQAKLFSDITLASRTLSKCDEIAGEIKKQYGITVATEEIDADRVDHLIHLMEKVRPELVINVALPYQDLSIMDACLATGTHYLDTANYEPPGSAHFEYSHQWAYQEKFHQRELMALLGCGFDPGVTNVFCAYAQKHLFDQIETIDILDCNGGDHGHPFATNFNPEINIREVTQTVRHWKDGEWISTPAILHDDARHFTFNYPEVGEKESYLLYHEEMESLVRHIPGLKQIRFWMTFSQPYITHLKVLDNVGMTRIDEVDFEGQKIVPLRFLKALLPDPGSLGTNYTGKTVIGCVIKGKKDGKPCGKYIYNICDHAEAYTEVQSQAVSYTTGVPAMIGAMLMVQNIWQGAGVFNMEQLDPDPFMEALNHNGLPWKIVDFPGKLF</sequence>
<dbReference type="OrthoDB" id="5034579at2759"/>
<dbReference type="Gene3D" id="3.40.50.720">
    <property type="entry name" value="NAD(P)-binding Rossmann-like Domain"/>
    <property type="match status" value="1"/>
</dbReference>
<dbReference type="EMBL" id="OB669723">
    <property type="protein sequence ID" value="CAD7234754.1"/>
    <property type="molecule type" value="Genomic_DNA"/>
</dbReference>
<comment type="cofactor">
    <cofactor evidence="2 20">
        <name>Mg(2+)</name>
        <dbReference type="ChEBI" id="CHEBI:18420"/>
    </cofactor>
</comment>
<evidence type="ECO:0000256" key="14">
    <source>
        <dbReference type="ARBA" id="ARBA00023066"/>
    </source>
</evidence>
<evidence type="ECO:0000256" key="1">
    <source>
        <dbReference type="ARBA" id="ARBA00001933"/>
    </source>
</evidence>
<dbReference type="Gene3D" id="3.20.20.10">
    <property type="entry name" value="Alanine racemase"/>
    <property type="match status" value="1"/>
</dbReference>
<evidence type="ECO:0000256" key="9">
    <source>
        <dbReference type="ARBA" id="ARBA00022723"/>
    </source>
</evidence>
<evidence type="ECO:0000256" key="19">
    <source>
        <dbReference type="PIRSR" id="PIRSR600183-50"/>
    </source>
</evidence>
<dbReference type="AlphaFoldDB" id="A0A7R8WN09"/>
<dbReference type="SUPFAM" id="SSF51419">
    <property type="entry name" value="PLP-binding barrel"/>
    <property type="match status" value="1"/>
</dbReference>
<dbReference type="Gene3D" id="1.20.58.930">
    <property type="match status" value="1"/>
</dbReference>